<comment type="similarity">
    <text evidence="1 8">Belongs to the PDK/BCKDK protein kinase family.</text>
</comment>
<dbReference type="EMBL" id="ML979135">
    <property type="protein sequence ID" value="KAF1917058.1"/>
    <property type="molecule type" value="Genomic_DNA"/>
</dbReference>
<protein>
    <recommendedName>
        <fullName evidence="8">Protein-serine/threonine kinase</fullName>
        <ecNumber evidence="8">2.7.11.-</ecNumber>
    </recommendedName>
</protein>
<keyword evidence="2 8" id="KW-0808">Transferase</keyword>
<dbReference type="Pfam" id="PF02518">
    <property type="entry name" value="HATPase_c"/>
    <property type="match status" value="1"/>
</dbReference>
<dbReference type="AlphaFoldDB" id="A0A6A5QQC6"/>
<evidence type="ECO:0000313" key="12">
    <source>
        <dbReference type="Proteomes" id="UP000800096"/>
    </source>
</evidence>
<dbReference type="GO" id="GO:0005759">
    <property type="term" value="C:mitochondrial matrix"/>
    <property type="evidence" value="ECO:0007669"/>
    <property type="project" value="UniProtKB-SubCell"/>
</dbReference>
<evidence type="ECO:0000256" key="6">
    <source>
        <dbReference type="ARBA" id="ARBA00023128"/>
    </source>
</evidence>
<organism evidence="11 12">
    <name type="scientific">Ampelomyces quisqualis</name>
    <name type="common">Powdery mildew agent</name>
    <dbReference type="NCBI Taxonomy" id="50730"/>
    <lineage>
        <taxon>Eukaryota</taxon>
        <taxon>Fungi</taxon>
        <taxon>Dikarya</taxon>
        <taxon>Ascomycota</taxon>
        <taxon>Pezizomycotina</taxon>
        <taxon>Dothideomycetes</taxon>
        <taxon>Pleosporomycetidae</taxon>
        <taxon>Pleosporales</taxon>
        <taxon>Pleosporineae</taxon>
        <taxon>Phaeosphaeriaceae</taxon>
        <taxon>Ampelomyces</taxon>
    </lineage>
</organism>
<keyword evidence="5 8" id="KW-0067">ATP-binding</keyword>
<comment type="subcellular location">
    <subcellularLocation>
        <location evidence="8">Mitochondrion matrix</location>
    </subcellularLocation>
</comment>
<dbReference type="Pfam" id="PF10436">
    <property type="entry name" value="BCDHK_Adom3"/>
    <property type="match status" value="1"/>
</dbReference>
<dbReference type="SUPFAM" id="SSF55874">
    <property type="entry name" value="ATPase domain of HSP90 chaperone/DNA topoisomerase II/histidine kinase"/>
    <property type="match status" value="1"/>
</dbReference>
<proteinExistence type="inferred from homology"/>
<dbReference type="GO" id="GO:0010906">
    <property type="term" value="P:regulation of glucose metabolic process"/>
    <property type="evidence" value="ECO:0007669"/>
    <property type="project" value="TreeGrafter"/>
</dbReference>
<evidence type="ECO:0000256" key="5">
    <source>
        <dbReference type="ARBA" id="ARBA00022840"/>
    </source>
</evidence>
<dbReference type="PANTHER" id="PTHR11947">
    <property type="entry name" value="PYRUVATE DEHYDROGENASE KINASE"/>
    <property type="match status" value="1"/>
</dbReference>
<evidence type="ECO:0000313" key="11">
    <source>
        <dbReference type="EMBL" id="KAF1917058.1"/>
    </source>
</evidence>
<dbReference type="OrthoDB" id="241648at2759"/>
<dbReference type="InterPro" id="IPR036784">
    <property type="entry name" value="AK/P_DHK_N_sf"/>
</dbReference>
<dbReference type="Gene3D" id="1.20.140.20">
    <property type="entry name" value="Alpha-ketoacid/pyruvate dehydrogenase kinase, N-terminal domain"/>
    <property type="match status" value="1"/>
</dbReference>
<evidence type="ECO:0000256" key="4">
    <source>
        <dbReference type="ARBA" id="ARBA00022777"/>
    </source>
</evidence>
<evidence type="ECO:0000256" key="2">
    <source>
        <dbReference type="ARBA" id="ARBA00022679"/>
    </source>
</evidence>
<feature type="region of interest" description="Disordered" evidence="9">
    <location>
        <begin position="108"/>
        <end position="156"/>
    </location>
</feature>
<dbReference type="SMART" id="SM00387">
    <property type="entry name" value="HATPase_c"/>
    <property type="match status" value="1"/>
</dbReference>
<keyword evidence="11" id="KW-0670">Pyruvate</keyword>
<dbReference type="SUPFAM" id="SSF69012">
    <property type="entry name" value="alpha-ketoacid dehydrogenase kinase, N-terminal domain"/>
    <property type="match status" value="1"/>
</dbReference>
<keyword evidence="4 8" id="KW-0418">Kinase</keyword>
<dbReference type="InterPro" id="IPR003594">
    <property type="entry name" value="HATPase_dom"/>
</dbReference>
<comment type="catalytic activity">
    <reaction evidence="7">
        <text>L-seryl-[pyruvate dehydrogenase E1 alpha subunit] + ATP = O-phospho-L-seryl-[pyruvate dehydrogenase E1 alpha subunit] + ADP + H(+)</text>
        <dbReference type="Rhea" id="RHEA:23052"/>
        <dbReference type="Rhea" id="RHEA-COMP:13689"/>
        <dbReference type="Rhea" id="RHEA-COMP:13690"/>
        <dbReference type="ChEBI" id="CHEBI:15378"/>
        <dbReference type="ChEBI" id="CHEBI:29999"/>
        <dbReference type="ChEBI" id="CHEBI:30616"/>
        <dbReference type="ChEBI" id="CHEBI:83421"/>
        <dbReference type="ChEBI" id="CHEBI:456216"/>
        <dbReference type="EC" id="2.7.11.2"/>
    </reaction>
</comment>
<dbReference type="PANTHER" id="PTHR11947:SF3">
    <property type="entry name" value="[PYRUVATE DEHYDROGENASE (ACETYL-TRANSFERRING)] KINASE, MITOCHONDRIAL"/>
    <property type="match status" value="1"/>
</dbReference>
<accession>A0A6A5QQC6</accession>
<evidence type="ECO:0000259" key="10">
    <source>
        <dbReference type="SMART" id="SM00387"/>
    </source>
</evidence>
<dbReference type="Proteomes" id="UP000800096">
    <property type="component" value="Unassembled WGS sequence"/>
</dbReference>
<keyword evidence="3 8" id="KW-0547">Nucleotide-binding</keyword>
<dbReference type="Gene3D" id="3.30.565.10">
    <property type="entry name" value="Histidine kinase-like ATPase, C-terminal domain"/>
    <property type="match status" value="1"/>
</dbReference>
<reference evidence="11" key="1">
    <citation type="journal article" date="2020" name="Stud. Mycol.">
        <title>101 Dothideomycetes genomes: a test case for predicting lifestyles and emergence of pathogens.</title>
        <authorList>
            <person name="Haridas S."/>
            <person name="Albert R."/>
            <person name="Binder M."/>
            <person name="Bloem J."/>
            <person name="Labutti K."/>
            <person name="Salamov A."/>
            <person name="Andreopoulos B."/>
            <person name="Baker S."/>
            <person name="Barry K."/>
            <person name="Bills G."/>
            <person name="Bluhm B."/>
            <person name="Cannon C."/>
            <person name="Castanera R."/>
            <person name="Culley D."/>
            <person name="Daum C."/>
            <person name="Ezra D."/>
            <person name="Gonzalez J."/>
            <person name="Henrissat B."/>
            <person name="Kuo A."/>
            <person name="Liang C."/>
            <person name="Lipzen A."/>
            <person name="Lutzoni F."/>
            <person name="Magnuson J."/>
            <person name="Mondo S."/>
            <person name="Nolan M."/>
            <person name="Ohm R."/>
            <person name="Pangilinan J."/>
            <person name="Park H.-J."/>
            <person name="Ramirez L."/>
            <person name="Alfaro M."/>
            <person name="Sun H."/>
            <person name="Tritt A."/>
            <person name="Yoshinaga Y."/>
            <person name="Zwiers L.-H."/>
            <person name="Turgeon B."/>
            <person name="Goodwin S."/>
            <person name="Spatafora J."/>
            <person name="Crous P."/>
            <person name="Grigoriev I."/>
        </authorList>
    </citation>
    <scope>NUCLEOTIDE SEQUENCE</scope>
    <source>
        <strain evidence="11">HMLAC05119</strain>
    </source>
</reference>
<evidence type="ECO:0000256" key="8">
    <source>
        <dbReference type="RuleBase" id="RU366032"/>
    </source>
</evidence>
<dbReference type="EC" id="2.7.11.-" evidence="8"/>
<feature type="compositionally biased region" description="Polar residues" evidence="9">
    <location>
        <begin position="123"/>
        <end position="134"/>
    </location>
</feature>
<dbReference type="GO" id="GO:0004740">
    <property type="term" value="F:pyruvate dehydrogenase (acetyl-transferring) kinase activity"/>
    <property type="evidence" value="ECO:0007669"/>
    <property type="project" value="UniProtKB-EC"/>
</dbReference>
<gene>
    <name evidence="11" type="ORF">BDU57DRAFT_587880</name>
</gene>
<dbReference type="InterPro" id="IPR036890">
    <property type="entry name" value="HATPase_C_sf"/>
</dbReference>
<evidence type="ECO:0000256" key="9">
    <source>
        <dbReference type="SAM" id="MobiDB-lite"/>
    </source>
</evidence>
<keyword evidence="12" id="KW-1185">Reference proteome</keyword>
<feature type="domain" description="Histidine kinase/HSP90-like ATPase" evidence="10">
    <location>
        <begin position="303"/>
        <end position="464"/>
    </location>
</feature>
<keyword evidence="6 8" id="KW-0496">Mitochondrion</keyword>
<evidence type="ECO:0000256" key="1">
    <source>
        <dbReference type="ARBA" id="ARBA00006155"/>
    </source>
</evidence>
<name>A0A6A5QQC6_AMPQU</name>
<dbReference type="CDD" id="cd16929">
    <property type="entry name" value="HATPase_PDK-like"/>
    <property type="match status" value="1"/>
</dbReference>
<sequence>MSWKRTERLMDTIKHYSNFPATGVSLRQMVQFGEKPSTGTLFRASQFLSEELPIRLAHRVQELNDLPDGLNEMPSICRVRDWYAQSFEELVQLPRPNLSSEIKERLLKPAKRNGKDQALMGKATQNPSIKQGQYRSAPENGHGNGNGTREVKGATSSRRYYAAADDGQEWPPELSAYNTQFADTLEKIKRRHDSVVTTVAQGILEWKRKRQRMQIDHNIQAFLDRFYMSRIGIRMLIGQHIALTDQRARSDPNYVGIICTKTNVRELAQEAIENARFVCEDHYGLFEAPNVQLVCKGDISFMYVPGHLSHMLFETLKNSLRAVVERHGQDKEDFPVTKVIVAEGKEDITIKISDEGGGIPRSAIPLVWTYMYTTVDQTPSLDPDFNKSDFKAPMAGFGYGLPISRLYARYFGGDLKLISMEGDGWTQSELIRSGSRGLAQGTRSYGLRPTSVLAIKAMKLKLSGHVSREVSERRQVGDAEEMFADQGGERPWWRNVGMDEGV</sequence>
<evidence type="ECO:0000256" key="3">
    <source>
        <dbReference type="ARBA" id="ARBA00022741"/>
    </source>
</evidence>
<dbReference type="InterPro" id="IPR018955">
    <property type="entry name" value="BCDHK/PDK_N"/>
</dbReference>
<dbReference type="InterPro" id="IPR039028">
    <property type="entry name" value="BCKD/PDK"/>
</dbReference>
<evidence type="ECO:0000256" key="7">
    <source>
        <dbReference type="ARBA" id="ARBA00048201"/>
    </source>
</evidence>
<dbReference type="GO" id="GO:0005524">
    <property type="term" value="F:ATP binding"/>
    <property type="evidence" value="ECO:0007669"/>
    <property type="project" value="UniProtKB-UniRule"/>
</dbReference>